<keyword evidence="1" id="KW-0812">Transmembrane</keyword>
<dbReference type="OrthoDB" id="793407at2"/>
<keyword evidence="1" id="KW-1133">Transmembrane helix</keyword>
<comment type="caution">
    <text evidence="2">The sequence shown here is derived from an EMBL/GenBank/DDBJ whole genome shotgun (WGS) entry which is preliminary data.</text>
</comment>
<dbReference type="CDD" id="cd07821">
    <property type="entry name" value="PYR_PYL_RCAR_like"/>
    <property type="match status" value="1"/>
</dbReference>
<evidence type="ECO:0000256" key="1">
    <source>
        <dbReference type="SAM" id="Phobius"/>
    </source>
</evidence>
<sequence>MWFRTTPSDLSYVDSAPQRIANVVTIDATPERVFDLFATGERQEAWFQDFVACRWTSPEPHAVGTTREIELKTLTVKERFLAWDRGQRLTFSIDGITLPIVKQMLEDLRFEPLDGGRRTRLVWHVFYTPALVMVPVHGAARAVFSQMFRRSAEKLQRFAEHHP</sequence>
<dbReference type="SUPFAM" id="SSF55961">
    <property type="entry name" value="Bet v1-like"/>
    <property type="match status" value="1"/>
</dbReference>
<organism evidence="2 3">
    <name type="scientific">Polyangium fumosum</name>
    <dbReference type="NCBI Taxonomy" id="889272"/>
    <lineage>
        <taxon>Bacteria</taxon>
        <taxon>Pseudomonadati</taxon>
        <taxon>Myxococcota</taxon>
        <taxon>Polyangia</taxon>
        <taxon>Polyangiales</taxon>
        <taxon>Polyangiaceae</taxon>
        <taxon>Polyangium</taxon>
    </lineage>
</organism>
<protein>
    <submittedName>
        <fullName evidence="2">SRPBCC family protein</fullName>
    </submittedName>
</protein>
<reference evidence="2 3" key="1">
    <citation type="submission" date="2019-04" db="EMBL/GenBank/DDBJ databases">
        <authorList>
            <person name="Li Y."/>
            <person name="Wang J."/>
        </authorList>
    </citation>
    <scope>NUCLEOTIDE SEQUENCE [LARGE SCALE GENOMIC DNA]</scope>
    <source>
        <strain evidence="2 3">DSM 14668</strain>
    </source>
</reference>
<keyword evidence="1" id="KW-0472">Membrane</keyword>
<dbReference type="Pfam" id="PF10604">
    <property type="entry name" value="Polyketide_cyc2"/>
    <property type="match status" value="1"/>
</dbReference>
<name>A0A4U1JG41_9BACT</name>
<dbReference type="InterPro" id="IPR019587">
    <property type="entry name" value="Polyketide_cyclase/dehydratase"/>
</dbReference>
<dbReference type="InterPro" id="IPR023393">
    <property type="entry name" value="START-like_dom_sf"/>
</dbReference>
<proteinExistence type="predicted"/>
<dbReference type="EMBL" id="SSMQ01000007">
    <property type="protein sequence ID" value="TKD10272.1"/>
    <property type="molecule type" value="Genomic_DNA"/>
</dbReference>
<dbReference type="Proteomes" id="UP000309215">
    <property type="component" value="Unassembled WGS sequence"/>
</dbReference>
<gene>
    <name evidence="2" type="ORF">E8A74_08735</name>
</gene>
<feature type="transmembrane region" description="Helical" evidence="1">
    <location>
        <begin position="121"/>
        <end position="144"/>
    </location>
</feature>
<accession>A0A4U1JG41</accession>
<dbReference type="Gene3D" id="3.30.530.20">
    <property type="match status" value="1"/>
</dbReference>
<keyword evidence="3" id="KW-1185">Reference proteome</keyword>
<evidence type="ECO:0000313" key="2">
    <source>
        <dbReference type="EMBL" id="TKD10272.1"/>
    </source>
</evidence>
<evidence type="ECO:0000313" key="3">
    <source>
        <dbReference type="Proteomes" id="UP000309215"/>
    </source>
</evidence>
<dbReference type="AlphaFoldDB" id="A0A4U1JG41"/>
<dbReference type="RefSeq" id="WP_136928672.1">
    <property type="nucleotide sequence ID" value="NZ_SSMQ01000007.1"/>
</dbReference>